<name>E3GA94_ENTLS</name>
<reference evidence="1 2" key="2">
    <citation type="journal article" date="2011" name="Stand. Genomic Sci.">
        <title>Complete genome sequence of 'Enterobacter lignolyticus' SCF1.</title>
        <authorList>
            <person name="Deangelis K.M."/>
            <person name="D'Haeseleer P."/>
            <person name="Chivian D."/>
            <person name="Fortney J.L."/>
            <person name="Khudyakov J."/>
            <person name="Simmons B."/>
            <person name="Woo H."/>
            <person name="Arkin A.P."/>
            <person name="Davenport K.W."/>
            <person name="Goodwin L."/>
            <person name="Chen A."/>
            <person name="Ivanova N."/>
            <person name="Kyrpides N.C."/>
            <person name="Mavromatis K."/>
            <person name="Woyke T."/>
            <person name="Hazen T.C."/>
        </authorList>
    </citation>
    <scope>NUCLEOTIDE SEQUENCE [LARGE SCALE GENOMIC DNA]</scope>
    <source>
        <strain evidence="1 2">SCF1</strain>
    </source>
</reference>
<gene>
    <name evidence="1" type="ordered locus">Entcl_1365</name>
</gene>
<dbReference type="EMBL" id="CP002272">
    <property type="protein sequence ID" value="ADO47630.1"/>
    <property type="molecule type" value="Genomic_DNA"/>
</dbReference>
<evidence type="ECO:0000313" key="1">
    <source>
        <dbReference type="EMBL" id="ADO47630.1"/>
    </source>
</evidence>
<sequence>MLSSVKFDSAFTFVGLDFIARSLVLMEVNGTYIPPLNLLLVT</sequence>
<protein>
    <submittedName>
        <fullName evidence="1">Uncharacterized protein</fullName>
    </submittedName>
</protein>
<dbReference type="AlphaFoldDB" id="E3GA94"/>
<keyword evidence="2" id="KW-1185">Reference proteome</keyword>
<dbReference type="HOGENOM" id="CLU_3251179_0_0_6"/>
<organism evidence="1 2">
    <name type="scientific">Enterobacter lignolyticus (strain SCF1)</name>
    <dbReference type="NCBI Taxonomy" id="701347"/>
    <lineage>
        <taxon>Bacteria</taxon>
        <taxon>Pseudomonadati</taxon>
        <taxon>Pseudomonadota</taxon>
        <taxon>Gammaproteobacteria</taxon>
        <taxon>Enterobacterales</taxon>
        <taxon>Enterobacteriaceae</taxon>
        <taxon>Pluralibacter</taxon>
    </lineage>
</organism>
<dbReference type="KEGG" id="esc:Entcl_1365"/>
<accession>E3GA94</accession>
<reference evidence="2" key="1">
    <citation type="submission" date="2010-10" db="EMBL/GenBank/DDBJ databases">
        <title>Complete sequence of Enterobacter cloacae SCF1.</title>
        <authorList>
            <consortium name="US DOE Joint Genome Institute"/>
            <person name="Lucas S."/>
            <person name="Copeland A."/>
            <person name="Lapidus A."/>
            <person name="Cheng J.-F."/>
            <person name="Bruce D."/>
            <person name="Goodwin L."/>
            <person name="Pitluck S."/>
            <person name="Davenport K."/>
            <person name="Detter J.C."/>
            <person name="Han C."/>
            <person name="Tapia R."/>
            <person name="Land M."/>
            <person name="Hauser L."/>
            <person name="Chang Y.-J."/>
            <person name="Jeffries C."/>
            <person name="Kyrpides N."/>
            <person name="Ivanova N."/>
            <person name="Mikhailova N."/>
            <person name="DeAngelis K."/>
            <person name="Arkin A.P."/>
            <person name="Chivian D."/>
            <person name="Edwards B."/>
            <person name="Woo H."/>
            <person name="Hazen T.C."/>
            <person name="Woyke T."/>
        </authorList>
    </citation>
    <scope>NUCLEOTIDE SEQUENCE [LARGE SCALE GENOMIC DNA]</scope>
    <source>
        <strain evidence="2">SCF1</strain>
    </source>
</reference>
<dbReference type="Proteomes" id="UP000006872">
    <property type="component" value="Chromosome"/>
</dbReference>
<proteinExistence type="predicted"/>
<evidence type="ECO:0000313" key="2">
    <source>
        <dbReference type="Proteomes" id="UP000006872"/>
    </source>
</evidence>